<dbReference type="Pfam" id="PF01497">
    <property type="entry name" value="Peripla_BP_2"/>
    <property type="match status" value="1"/>
</dbReference>
<evidence type="ECO:0000256" key="2">
    <source>
        <dbReference type="SAM" id="SignalP"/>
    </source>
</evidence>
<comment type="similarity">
    <text evidence="1">Belongs to the bacterial solute-binding protein 8 family.</text>
</comment>
<evidence type="ECO:0000259" key="3">
    <source>
        <dbReference type="PROSITE" id="PS50983"/>
    </source>
</evidence>
<gene>
    <name evidence="4" type="ORF">RYX45_09855</name>
</gene>
<name>A0AAJ2NN99_ALKPS</name>
<feature type="chain" id="PRO_5042499317" evidence="2">
    <location>
        <begin position="29"/>
        <end position="331"/>
    </location>
</feature>
<dbReference type="AlphaFoldDB" id="A0AAJ2NN99"/>
<dbReference type="InterPro" id="IPR002491">
    <property type="entry name" value="ABC_transptr_periplasmic_BD"/>
</dbReference>
<protein>
    <submittedName>
        <fullName evidence="4">ABC transporter substrate-binding protein</fullName>
    </submittedName>
</protein>
<feature type="domain" description="Fe/B12 periplasmic-binding" evidence="3">
    <location>
        <begin position="67"/>
        <end position="331"/>
    </location>
</feature>
<keyword evidence="2" id="KW-0732">Signal</keyword>
<feature type="signal peptide" evidence="2">
    <location>
        <begin position="1"/>
        <end position="28"/>
    </location>
</feature>
<dbReference type="PANTHER" id="PTHR30535">
    <property type="entry name" value="VITAMIN B12-BINDING PROTEIN"/>
    <property type="match status" value="1"/>
</dbReference>
<dbReference type="CDD" id="cd01148">
    <property type="entry name" value="TroA_a"/>
    <property type="match status" value="1"/>
</dbReference>
<dbReference type="RefSeq" id="WP_323466629.1">
    <property type="nucleotide sequence ID" value="NZ_CP144224.1"/>
</dbReference>
<evidence type="ECO:0000256" key="1">
    <source>
        <dbReference type="ARBA" id="ARBA00008814"/>
    </source>
</evidence>
<dbReference type="Proteomes" id="UP001285636">
    <property type="component" value="Unassembled WGS sequence"/>
</dbReference>
<reference evidence="4" key="1">
    <citation type="submission" date="2023-10" db="EMBL/GenBank/DDBJ databases">
        <title>Screening of Alkalihalophilus pseudofirmusBZ-TG-HK211 and Its Alleviation of Salt Stress on Rapeseed Growth.</title>
        <authorList>
            <person name="Zhao B."/>
            <person name="Guo T."/>
        </authorList>
    </citation>
    <scope>NUCLEOTIDE SEQUENCE</scope>
    <source>
        <strain evidence="4">BZ-TG-HK211</strain>
    </source>
</reference>
<dbReference type="SUPFAM" id="SSF53807">
    <property type="entry name" value="Helical backbone' metal receptor"/>
    <property type="match status" value="1"/>
</dbReference>
<dbReference type="Gene3D" id="3.40.50.1980">
    <property type="entry name" value="Nitrogenase molybdenum iron protein domain"/>
    <property type="match status" value="2"/>
</dbReference>
<dbReference type="EMBL" id="JAWJAY010000001">
    <property type="protein sequence ID" value="MDV2885491.1"/>
    <property type="molecule type" value="Genomic_DNA"/>
</dbReference>
<proteinExistence type="inferred from homology"/>
<comment type="caution">
    <text evidence="4">The sequence shown here is derived from an EMBL/GenBank/DDBJ whole genome shotgun (WGS) entry which is preliminary data.</text>
</comment>
<sequence length="331" mass="37183">MKNLHRKLIIGMLLLLMAACGNSEGVTATEEKDETDSVETLQHEEAYKEVEIENIENVLVFSEVPKRAVSLNQHVTEVMLALGLEESMVGTAYLDDEILPIYKEAYEKIAVLSDQYPSQEVLLAQEPDFVYAGWESAFREDNIGTVEQLSQFGINAYLHESSKIVGPSIEHIYQDIRNISKIFNVNDKGEELINEMQKELTTIQTRIPKNEEPLRVFVYDNGEAAPFTVGQNFLNEIVTMAGAENIFNDIDSNWGEVSWEAVVDRDPEVIVIIDYGETTAEEKKNLLLNHPGLTDVTAIKDEHFIVMPLSAAAEGIRVPHALEILVEGLYK</sequence>
<evidence type="ECO:0000313" key="4">
    <source>
        <dbReference type="EMBL" id="MDV2885491.1"/>
    </source>
</evidence>
<organism evidence="4 5">
    <name type="scientific">Alkalihalophilus pseudofirmus</name>
    <name type="common">Bacillus pseudofirmus</name>
    <dbReference type="NCBI Taxonomy" id="79885"/>
    <lineage>
        <taxon>Bacteria</taxon>
        <taxon>Bacillati</taxon>
        <taxon>Bacillota</taxon>
        <taxon>Bacilli</taxon>
        <taxon>Bacillales</taxon>
        <taxon>Bacillaceae</taxon>
        <taxon>Alkalihalophilus</taxon>
    </lineage>
</organism>
<dbReference type="PROSITE" id="PS50983">
    <property type="entry name" value="FE_B12_PBP"/>
    <property type="match status" value="1"/>
</dbReference>
<accession>A0AAJ2NN99</accession>
<dbReference type="InterPro" id="IPR050902">
    <property type="entry name" value="ABC_Transporter_SBP"/>
</dbReference>
<evidence type="ECO:0000313" key="5">
    <source>
        <dbReference type="Proteomes" id="UP001285636"/>
    </source>
</evidence>
<dbReference type="PROSITE" id="PS51257">
    <property type="entry name" value="PROKAR_LIPOPROTEIN"/>
    <property type="match status" value="1"/>
</dbReference>
<dbReference type="PANTHER" id="PTHR30535:SF7">
    <property type="entry name" value="IRON(III) DICITRATE-BINDING PROTEIN"/>
    <property type="match status" value="1"/>
</dbReference>